<organism evidence="2 3">
    <name type="scientific">Paenibacillus oryzae</name>
    <dbReference type="NCBI Taxonomy" id="1844972"/>
    <lineage>
        <taxon>Bacteria</taxon>
        <taxon>Bacillati</taxon>
        <taxon>Bacillota</taxon>
        <taxon>Bacilli</taxon>
        <taxon>Bacillales</taxon>
        <taxon>Paenibacillaceae</taxon>
        <taxon>Paenibacillus</taxon>
    </lineage>
</organism>
<dbReference type="Proteomes" id="UP000092024">
    <property type="component" value="Unassembled WGS sequence"/>
</dbReference>
<sequence>MLQKFDVNDRVLGQNMFINDEVQYNLIHRICESKSSNCLKTTDGTMVFAQSEGQNGWLWISKELAYDKKNNLLLELLEILKGSTLPGVTGDPIIVESFAQVYSEANNLQYFPHMTMEAYSCSEVRKPIHVNGELHRATRQNVETVAKFLAGFSDGAYGVMVDPASQIPAAEGLIGTGNLFLWYVDDQPVSMANIAHRSPRHARINAVYTPPVFRKKGYASAIVAELCLFLESEKLEPMLYADLKNPDSNKVYQNIGFVERGKIVDIKFFSR</sequence>
<comment type="caution">
    <text evidence="2">The sequence shown here is derived from an EMBL/GenBank/DDBJ whole genome shotgun (WGS) entry which is preliminary data.</text>
</comment>
<dbReference type="RefSeq" id="WP_068681498.1">
    <property type="nucleotide sequence ID" value="NZ_LYPA01000045.1"/>
</dbReference>
<reference evidence="2 3" key="1">
    <citation type="submission" date="2016-05" db="EMBL/GenBank/DDBJ databases">
        <title>Paenibacillus oryzae. sp. nov., isolated from the rice root.</title>
        <authorList>
            <person name="Zhang J."/>
            <person name="Zhang X."/>
        </authorList>
    </citation>
    <scope>NUCLEOTIDE SEQUENCE [LARGE SCALE GENOMIC DNA]</scope>
    <source>
        <strain evidence="2 3">1DrF-4</strain>
    </source>
</reference>
<dbReference type="PROSITE" id="PS51186">
    <property type="entry name" value="GNAT"/>
    <property type="match status" value="1"/>
</dbReference>
<accession>A0A1A5YML6</accession>
<name>A0A1A5YML6_9BACL</name>
<dbReference type="GO" id="GO:0016747">
    <property type="term" value="F:acyltransferase activity, transferring groups other than amino-acyl groups"/>
    <property type="evidence" value="ECO:0007669"/>
    <property type="project" value="InterPro"/>
</dbReference>
<keyword evidence="3" id="KW-1185">Reference proteome</keyword>
<dbReference type="OrthoDB" id="3174529at2"/>
<dbReference type="AlphaFoldDB" id="A0A1A5YML6"/>
<evidence type="ECO:0000259" key="1">
    <source>
        <dbReference type="PROSITE" id="PS51186"/>
    </source>
</evidence>
<evidence type="ECO:0000313" key="2">
    <source>
        <dbReference type="EMBL" id="OBR66630.1"/>
    </source>
</evidence>
<gene>
    <name evidence="2" type="ORF">A7K91_07180</name>
</gene>
<proteinExistence type="predicted"/>
<dbReference type="SUPFAM" id="SSF55729">
    <property type="entry name" value="Acyl-CoA N-acyltransferases (Nat)"/>
    <property type="match status" value="1"/>
</dbReference>
<evidence type="ECO:0000313" key="3">
    <source>
        <dbReference type="Proteomes" id="UP000092024"/>
    </source>
</evidence>
<dbReference type="Gene3D" id="3.40.630.30">
    <property type="match status" value="1"/>
</dbReference>
<dbReference type="InterPro" id="IPR000182">
    <property type="entry name" value="GNAT_dom"/>
</dbReference>
<protein>
    <recommendedName>
        <fullName evidence="1">N-acetyltransferase domain-containing protein</fullName>
    </recommendedName>
</protein>
<dbReference type="EMBL" id="LYPA01000045">
    <property type="protein sequence ID" value="OBR66630.1"/>
    <property type="molecule type" value="Genomic_DNA"/>
</dbReference>
<dbReference type="Pfam" id="PF00583">
    <property type="entry name" value="Acetyltransf_1"/>
    <property type="match status" value="1"/>
</dbReference>
<feature type="domain" description="N-acetyltransferase" evidence="1">
    <location>
        <begin position="136"/>
        <end position="271"/>
    </location>
</feature>
<dbReference type="STRING" id="1844972.A7K91_07180"/>
<dbReference type="InterPro" id="IPR016181">
    <property type="entry name" value="Acyl_CoA_acyltransferase"/>
</dbReference>